<dbReference type="Proteomes" id="UP000241107">
    <property type="component" value="Unassembled WGS sequence"/>
</dbReference>
<organism evidence="5 6">
    <name type="scientific">Candidozyma pseudohaemuli</name>
    <dbReference type="NCBI Taxonomy" id="418784"/>
    <lineage>
        <taxon>Eukaryota</taxon>
        <taxon>Fungi</taxon>
        <taxon>Dikarya</taxon>
        <taxon>Ascomycota</taxon>
        <taxon>Saccharomycotina</taxon>
        <taxon>Pichiomycetes</taxon>
        <taxon>Metschnikowiaceae</taxon>
        <taxon>Candidozyma</taxon>
    </lineage>
</organism>
<dbReference type="EMBL" id="PYFQ01000001">
    <property type="protein sequence ID" value="PSK41560.1"/>
    <property type="molecule type" value="Genomic_DNA"/>
</dbReference>
<comment type="similarity">
    <text evidence="2">Belongs to the importin beta family.</text>
</comment>
<comment type="caution">
    <text evidence="5">The sequence shown here is derived from an EMBL/GenBank/DDBJ whole genome shotgun (WGS) entry which is preliminary data.</text>
</comment>
<dbReference type="InterPro" id="IPR051345">
    <property type="entry name" value="Importin_beta-like_NTR"/>
</dbReference>
<reference evidence="5 6" key="1">
    <citation type="submission" date="2018-03" db="EMBL/GenBank/DDBJ databases">
        <title>Candida pseudohaemulonii genome assembly and annotation.</title>
        <authorList>
            <person name="Munoz J.F."/>
            <person name="Gade L.G."/>
            <person name="Chow N.A."/>
            <person name="Litvintseva A.P."/>
            <person name="Loparev V.N."/>
            <person name="Cuomo C.A."/>
        </authorList>
    </citation>
    <scope>NUCLEOTIDE SEQUENCE [LARGE SCALE GENOMIC DNA]</scope>
    <source>
        <strain evidence="5 6">B12108</strain>
    </source>
</reference>
<evidence type="ECO:0000256" key="4">
    <source>
        <dbReference type="ARBA" id="ARBA00023242"/>
    </source>
</evidence>
<evidence type="ECO:0000256" key="1">
    <source>
        <dbReference type="ARBA" id="ARBA00004123"/>
    </source>
</evidence>
<proteinExistence type="inferred from homology"/>
<keyword evidence="3" id="KW-0813">Transport</keyword>
<dbReference type="InterPro" id="IPR016024">
    <property type="entry name" value="ARM-type_fold"/>
</dbReference>
<dbReference type="GO" id="GO:0005737">
    <property type="term" value="C:cytoplasm"/>
    <property type="evidence" value="ECO:0007669"/>
    <property type="project" value="TreeGrafter"/>
</dbReference>
<dbReference type="SUPFAM" id="SSF48371">
    <property type="entry name" value="ARM repeat"/>
    <property type="match status" value="1"/>
</dbReference>
<protein>
    <recommendedName>
        <fullName evidence="7">Importin N-terminal domain-containing protein</fullName>
    </recommendedName>
</protein>
<dbReference type="OrthoDB" id="2016913at2759"/>
<dbReference type="GO" id="GO:0005634">
    <property type="term" value="C:nucleus"/>
    <property type="evidence" value="ECO:0007669"/>
    <property type="project" value="UniProtKB-SubCell"/>
</dbReference>
<evidence type="ECO:0000256" key="3">
    <source>
        <dbReference type="ARBA" id="ARBA00022448"/>
    </source>
</evidence>
<keyword evidence="6" id="KW-1185">Reference proteome</keyword>
<evidence type="ECO:0008006" key="7">
    <source>
        <dbReference type="Google" id="ProtNLM"/>
    </source>
</evidence>
<evidence type="ECO:0000313" key="5">
    <source>
        <dbReference type="EMBL" id="PSK41560.1"/>
    </source>
</evidence>
<dbReference type="Gene3D" id="1.25.10.10">
    <property type="entry name" value="Leucine-rich Repeat Variant"/>
    <property type="match status" value="1"/>
</dbReference>
<dbReference type="InterPro" id="IPR011989">
    <property type="entry name" value="ARM-like"/>
</dbReference>
<dbReference type="GeneID" id="36564636"/>
<name>A0A2P7Z017_9ASCO</name>
<dbReference type="PANTHER" id="PTHR12363">
    <property type="entry name" value="TRANSPORTIN 3 AND IMPORTIN 13"/>
    <property type="match status" value="1"/>
</dbReference>
<dbReference type="AlphaFoldDB" id="A0A2P7Z017"/>
<dbReference type="GO" id="GO:0006606">
    <property type="term" value="P:protein import into nucleus"/>
    <property type="evidence" value="ECO:0007669"/>
    <property type="project" value="TreeGrafter"/>
</dbReference>
<dbReference type="RefSeq" id="XP_024716259.1">
    <property type="nucleotide sequence ID" value="XM_024856660.1"/>
</dbReference>
<gene>
    <name evidence="5" type="ORF">C7M61_001245</name>
</gene>
<evidence type="ECO:0000256" key="2">
    <source>
        <dbReference type="ARBA" id="ARBA00007991"/>
    </source>
</evidence>
<keyword evidence="4" id="KW-0539">Nucleus</keyword>
<comment type="subcellular location">
    <subcellularLocation>
        <location evidence="1">Nucleus</location>
    </subcellularLocation>
</comment>
<sequence length="1019" mass="115857">MDQLFQDAERQIEALYSTNNQEQVSGLLKSLRDLQRSEHGQALADHLLQLPNLNSRYFGALTYAVVIQYLDEPSESQLNGLIQSLGTHLQNFAQDISAIGSNLLVLRKLMSDLAQIFIRHPSSRNPVSTLLDAVSGNQFHDTLSFASCISSLPAEKFILLLSFFAILIEDATRLNDYKLAVHPAVKIEIYPLLITCVNYVTHLYSQGNLSYEVDLEMSKTLASWMIYIPNIGGELRFSADDVAPITDYLLFHIEGDCDVNNENSLQLSKECMAVFAEILESNAALLSTESKLVLYRRLFDDGEWGSNFLNRVVFTEHRDEFEEEVNSYVFLAIVIAQLNLIRLSKSILQPQSQNVLSILYRLTAIEGVPFIDETISEQMLIFWEEFANVYVDLEDLVEVLLESNSEPGFAEAFNNEKRRIFDQIAKIYWTKIRIPEYSAYQSMKSDFLSYRSNVADFFLIVYNLLKNPFYGDLAIFVAENAISNPNESQLGEIESTLFLLYKINDDSSYYESQTRELIPYSRAIFSNGIARSFQQLPTSFDLSVVYTSTFLQFLNSNEFFFSSDEGFEYLGEAFNFLIPIIMNGGKPLAFLASKTVTNLCEQCSQRLLDFLPSLEPVVLEMLKNSDIDSLVRLRMFNAFSVIARSIKDLKEHARLINGLISTIADAAHSMIDIAKDDLNEEQEEYLVSLIACIVNIAKGSGLPDETIDDMSEEEKARYKEFWMADPLQTKQMVLLIVQELSMNYPPLRQKTIVIEKSTQVFKAGLGEMLNGPLTFDDTTVADYAISINNVLSIPNAIPYVFALVESLVKLNYRELQPEIVQELVSRLLTERLDFLKTDPDMIKSAIDLASKIIECKPALIIHTDAFINIILHFALDGLDANETFIVKSILKFWTNFTSLKRGTEGDHTRMNEIFLQHQLGPALTQHLLKAFLKAPRSSLENYYMIFRAIIGKFTVHIKQWLIDALASPDTTAGSRVKEKDLEMFVHRLVVTRGRRAANDVLKNFWLLVNGFVEYNTQTY</sequence>
<dbReference type="STRING" id="418784.A0A2P7Z017"/>
<evidence type="ECO:0000313" key="6">
    <source>
        <dbReference type="Proteomes" id="UP000241107"/>
    </source>
</evidence>
<accession>A0A2P7Z017</accession>
<dbReference type="PANTHER" id="PTHR12363:SF33">
    <property type="entry name" value="IMPORTIN-13"/>
    <property type="match status" value="1"/>
</dbReference>
<dbReference type="VEuPathDB" id="FungiDB:C7M61_001245"/>